<dbReference type="EMBL" id="FNEK01000035">
    <property type="protein sequence ID" value="SDK25985.1"/>
    <property type="molecule type" value="Genomic_DNA"/>
</dbReference>
<feature type="domain" description="Amidohydrolase-related" evidence="2">
    <location>
        <begin position="3"/>
        <end position="331"/>
    </location>
</feature>
<dbReference type="Gene3D" id="3.20.20.140">
    <property type="entry name" value="Metal-dependent hydrolases"/>
    <property type="match status" value="1"/>
</dbReference>
<sequence>MIIDCHGHYTTAPQAQRSWRQKQVEALDNPTSVPAKGTIDISDDEIRESLEGKQLKQQRDCGIDMALFSPGAGKMAHHVGNATTSQHWSEHCNDMIHRVCGLYPDSFIGVCQLPQSPGVPPANCIPELERCVEELGFVGCNLNPDPTGAYWTDPPLTDRWWYPLYEKLVELDVPAMIHVAASCNPNFHGTGAHYLAGDTTAFMQFLLSDLFKDFPTLKFVIPHGGGAVPYHWGRFRGLAHDRGLPPLEELLLDNVFFDTCVYHQPGVSLLTEVIPVKNVLFGSEMIGAIKGKDPLTGRPFDDTKTFVDGSPWLSKEDKEMVFEKNARAVYPRLDKILKSRGL</sequence>
<dbReference type="InterPro" id="IPR006680">
    <property type="entry name" value="Amidohydro-rel"/>
</dbReference>
<evidence type="ECO:0000313" key="3">
    <source>
        <dbReference type="EMBL" id="SDK25985.1"/>
    </source>
</evidence>
<dbReference type="Pfam" id="PF04909">
    <property type="entry name" value="Amidohydro_2"/>
    <property type="match status" value="1"/>
</dbReference>
<dbReference type="InterPro" id="IPR032466">
    <property type="entry name" value="Metal_Hydrolase"/>
</dbReference>
<dbReference type="GO" id="GO:0005737">
    <property type="term" value="C:cytoplasm"/>
    <property type="evidence" value="ECO:0007669"/>
    <property type="project" value="TreeGrafter"/>
</dbReference>
<evidence type="ECO:0000256" key="1">
    <source>
        <dbReference type="ARBA" id="ARBA00023239"/>
    </source>
</evidence>
<keyword evidence="1" id="KW-0456">Lyase</keyword>
<reference evidence="3 4" key="1">
    <citation type="submission" date="2016-10" db="EMBL/GenBank/DDBJ databases">
        <authorList>
            <person name="de Groot N.N."/>
        </authorList>
    </citation>
    <scope>NUCLEOTIDE SEQUENCE [LARGE SCALE GENOMIC DNA]</scope>
    <source>
        <strain evidence="3 4">DSM 25294</strain>
    </source>
</reference>
<dbReference type="SUPFAM" id="SSF51556">
    <property type="entry name" value="Metallo-dependent hydrolases"/>
    <property type="match status" value="1"/>
</dbReference>
<name>A0A1G9AHK0_9RHOB</name>
<gene>
    <name evidence="3" type="ORF">SAMN04488026_103537</name>
</gene>
<dbReference type="OrthoDB" id="1407586at2"/>
<dbReference type="Proteomes" id="UP000199382">
    <property type="component" value="Unassembled WGS sequence"/>
</dbReference>
<dbReference type="AlphaFoldDB" id="A0A1G9AHK0"/>
<evidence type="ECO:0000259" key="2">
    <source>
        <dbReference type="Pfam" id="PF04909"/>
    </source>
</evidence>
<organism evidence="3 4">
    <name type="scientific">Aliiruegeria lutimaris</name>
    <dbReference type="NCBI Taxonomy" id="571298"/>
    <lineage>
        <taxon>Bacteria</taxon>
        <taxon>Pseudomonadati</taxon>
        <taxon>Pseudomonadota</taxon>
        <taxon>Alphaproteobacteria</taxon>
        <taxon>Rhodobacterales</taxon>
        <taxon>Roseobacteraceae</taxon>
        <taxon>Aliiruegeria</taxon>
    </lineage>
</organism>
<protein>
    <submittedName>
        <fullName evidence="3">4-oxalomesaconate hydratase</fullName>
    </submittedName>
</protein>
<dbReference type="STRING" id="571298.SAMN04488026_103537"/>
<keyword evidence="4" id="KW-1185">Reference proteome</keyword>
<proteinExistence type="predicted"/>
<accession>A0A1G9AHK0</accession>
<evidence type="ECO:0000313" key="4">
    <source>
        <dbReference type="Proteomes" id="UP000199382"/>
    </source>
</evidence>
<dbReference type="GO" id="GO:0016787">
    <property type="term" value="F:hydrolase activity"/>
    <property type="evidence" value="ECO:0007669"/>
    <property type="project" value="InterPro"/>
</dbReference>
<dbReference type="GO" id="GO:0016831">
    <property type="term" value="F:carboxy-lyase activity"/>
    <property type="evidence" value="ECO:0007669"/>
    <property type="project" value="InterPro"/>
</dbReference>
<dbReference type="InterPro" id="IPR032465">
    <property type="entry name" value="ACMSD"/>
</dbReference>
<dbReference type="PANTHER" id="PTHR21240:SF28">
    <property type="entry name" value="ISO-OROTATE DECARBOXYLASE (EUROFUNG)"/>
    <property type="match status" value="1"/>
</dbReference>
<dbReference type="PANTHER" id="PTHR21240">
    <property type="entry name" value="2-AMINO-3-CARBOXYLMUCONATE-6-SEMIALDEHYDE DECARBOXYLASE"/>
    <property type="match status" value="1"/>
</dbReference>
<dbReference type="GO" id="GO:0019748">
    <property type="term" value="P:secondary metabolic process"/>
    <property type="evidence" value="ECO:0007669"/>
    <property type="project" value="TreeGrafter"/>
</dbReference>
<dbReference type="RefSeq" id="WP_093158435.1">
    <property type="nucleotide sequence ID" value="NZ_FNEK01000035.1"/>
</dbReference>